<keyword evidence="2" id="KW-1133">Transmembrane helix</keyword>
<sequence length="638" mass="74120">MVNRQFTLFLLLILCFFTSCKQQLNNEETALNNKEKYTRTTADYLAMLLSIDTLSIEEKKKVVQQEKDQFTAVANKEENPFYHYISGLEAYQNKAFDEAQQHFTAMQTTAQQAEVTHLKELYILYSALNSNAIADAALMEELLLKTSEAEKANSSITFRFYDALAQAYFKNRNPAKALEYATLHFENHPLNKSVVVQQRYYEISLLLAITSGNEDKIDHLRDEFKRLLAQTQDPLATARYYDLETFYYNIKKDYPQALASSQESFNQLKKLDALTVASFNNLATSFIKNNLVDSALTYYKEGLHWADTRNKGQEKGIIYSGLSNTYKIKGDYKNALIALDSCYKVETANQEKIKADFIAELQTKYETEKKDSEITLLKTNNDLNQKVIKQQWRMFTAFGLLIVFAFLYMQIRYRQRLLKERNQRLETENKKMQVEQRALQLQLNPHFIYNSIANLQGLIVNDQKRQANEYLLAFSTLMRNILEHNRCEFITLKEELTTISNYVKLQQMRYANKFEYTVNCHDILIDNIEIPPMLLQPFVENAIEHGFAHIDYAGKLSMEITQENQHIHICITDNGKGLNTPNQKSQTKKSLSQTITQERLDLHYNTTQKRAYFEVVNKADTTQQTGVVVHIYLPILID</sequence>
<accession>A0A1G8CMR0</accession>
<dbReference type="InterPro" id="IPR036890">
    <property type="entry name" value="HATPase_C_sf"/>
</dbReference>
<evidence type="ECO:0000256" key="3">
    <source>
        <dbReference type="SAM" id="SignalP"/>
    </source>
</evidence>
<dbReference type="InterPro" id="IPR011990">
    <property type="entry name" value="TPR-like_helical_dom_sf"/>
</dbReference>
<feature type="signal peptide" evidence="3">
    <location>
        <begin position="1"/>
        <end position="21"/>
    </location>
</feature>
<reference evidence="6" key="1">
    <citation type="submission" date="2016-10" db="EMBL/GenBank/DDBJ databases">
        <authorList>
            <person name="Varghese N."/>
            <person name="Submissions S."/>
        </authorList>
    </citation>
    <scope>NUCLEOTIDE SEQUENCE [LARGE SCALE GENOMIC DNA]</scope>
    <source>
        <strain evidence="6">DSM 23313</strain>
    </source>
</reference>
<dbReference type="PANTHER" id="PTHR34220:SF7">
    <property type="entry name" value="SENSOR HISTIDINE KINASE YPDA"/>
    <property type="match status" value="1"/>
</dbReference>
<gene>
    <name evidence="5" type="ORF">SAMN05421818_104136</name>
</gene>
<keyword evidence="5" id="KW-0808">Transferase</keyword>
<keyword evidence="6" id="KW-1185">Reference proteome</keyword>
<dbReference type="Gene3D" id="1.25.40.10">
    <property type="entry name" value="Tetratricopeptide repeat domain"/>
    <property type="match status" value="1"/>
</dbReference>
<organism evidence="5 6">
    <name type="scientific">Myroides phaeus</name>
    <dbReference type="NCBI Taxonomy" id="702745"/>
    <lineage>
        <taxon>Bacteria</taxon>
        <taxon>Pseudomonadati</taxon>
        <taxon>Bacteroidota</taxon>
        <taxon>Flavobacteriia</taxon>
        <taxon>Flavobacteriales</taxon>
        <taxon>Flavobacteriaceae</taxon>
        <taxon>Myroides</taxon>
    </lineage>
</organism>
<dbReference type="InterPro" id="IPR010559">
    <property type="entry name" value="Sig_transdc_His_kin_internal"/>
</dbReference>
<feature type="coiled-coil region" evidence="1">
    <location>
        <begin position="415"/>
        <end position="444"/>
    </location>
</feature>
<dbReference type="STRING" id="702745.SAMN05421818_104136"/>
<proteinExistence type="predicted"/>
<dbReference type="EMBL" id="FNDQ01000004">
    <property type="protein sequence ID" value="SDH46847.1"/>
    <property type="molecule type" value="Genomic_DNA"/>
</dbReference>
<dbReference type="RefSeq" id="WP_090406334.1">
    <property type="nucleotide sequence ID" value="NZ_FNDQ01000004.1"/>
</dbReference>
<dbReference type="Pfam" id="PF06580">
    <property type="entry name" value="His_kinase"/>
    <property type="match status" value="1"/>
</dbReference>
<evidence type="ECO:0000256" key="1">
    <source>
        <dbReference type="SAM" id="Coils"/>
    </source>
</evidence>
<dbReference type="GO" id="GO:0000155">
    <property type="term" value="F:phosphorelay sensor kinase activity"/>
    <property type="evidence" value="ECO:0007669"/>
    <property type="project" value="InterPro"/>
</dbReference>
<dbReference type="AlphaFoldDB" id="A0A1G8CMR0"/>
<keyword evidence="2" id="KW-0472">Membrane</keyword>
<keyword evidence="1" id="KW-0175">Coiled coil</keyword>
<dbReference type="Gene3D" id="3.30.565.10">
    <property type="entry name" value="Histidine kinase-like ATPase, C-terminal domain"/>
    <property type="match status" value="1"/>
</dbReference>
<evidence type="ECO:0000313" key="5">
    <source>
        <dbReference type="EMBL" id="SDH46847.1"/>
    </source>
</evidence>
<evidence type="ECO:0000259" key="4">
    <source>
        <dbReference type="Pfam" id="PF06580"/>
    </source>
</evidence>
<evidence type="ECO:0000256" key="2">
    <source>
        <dbReference type="SAM" id="Phobius"/>
    </source>
</evidence>
<name>A0A1G8CMR0_9FLAO</name>
<dbReference type="PROSITE" id="PS51257">
    <property type="entry name" value="PROKAR_LIPOPROTEIN"/>
    <property type="match status" value="1"/>
</dbReference>
<keyword evidence="3" id="KW-0732">Signal</keyword>
<dbReference type="SUPFAM" id="SSF55874">
    <property type="entry name" value="ATPase domain of HSP90 chaperone/DNA topoisomerase II/histidine kinase"/>
    <property type="match status" value="1"/>
</dbReference>
<dbReference type="GO" id="GO:0016020">
    <property type="term" value="C:membrane"/>
    <property type="evidence" value="ECO:0007669"/>
    <property type="project" value="InterPro"/>
</dbReference>
<dbReference type="Proteomes" id="UP000243588">
    <property type="component" value="Unassembled WGS sequence"/>
</dbReference>
<dbReference type="SUPFAM" id="SSF48452">
    <property type="entry name" value="TPR-like"/>
    <property type="match status" value="1"/>
</dbReference>
<dbReference type="InterPro" id="IPR050640">
    <property type="entry name" value="Bact_2-comp_sensor_kinase"/>
</dbReference>
<feature type="chain" id="PRO_5017262041" evidence="3">
    <location>
        <begin position="22"/>
        <end position="638"/>
    </location>
</feature>
<evidence type="ECO:0000313" key="6">
    <source>
        <dbReference type="Proteomes" id="UP000243588"/>
    </source>
</evidence>
<feature type="domain" description="Signal transduction histidine kinase internal region" evidence="4">
    <location>
        <begin position="435"/>
        <end position="514"/>
    </location>
</feature>
<keyword evidence="5" id="KW-0418">Kinase</keyword>
<feature type="transmembrane region" description="Helical" evidence="2">
    <location>
        <begin position="392"/>
        <end position="411"/>
    </location>
</feature>
<keyword evidence="2" id="KW-0812">Transmembrane</keyword>
<protein>
    <submittedName>
        <fullName evidence="5">Histidine kinase</fullName>
    </submittedName>
</protein>
<dbReference type="PANTHER" id="PTHR34220">
    <property type="entry name" value="SENSOR HISTIDINE KINASE YPDA"/>
    <property type="match status" value="1"/>
</dbReference>